<gene>
    <name evidence="7" type="primary">grxC</name>
    <name evidence="7" type="ORF">CN311_22715</name>
</gene>
<dbReference type="GO" id="GO:0015038">
    <property type="term" value="F:glutathione disulfide oxidoreductase activity"/>
    <property type="evidence" value="ECO:0007669"/>
    <property type="project" value="UniProtKB-UniRule"/>
</dbReference>
<evidence type="ECO:0000256" key="1">
    <source>
        <dbReference type="ARBA" id="ARBA00002549"/>
    </source>
</evidence>
<evidence type="ECO:0000256" key="5">
    <source>
        <dbReference type="RuleBase" id="RU364065"/>
    </source>
</evidence>
<comment type="caution">
    <text evidence="7">The sequence shown here is derived from an EMBL/GenBank/DDBJ whole genome shotgun (WGS) entry which is preliminary data.</text>
</comment>
<name>A0A2A6FA32_9HYPH</name>
<reference evidence="7 8" key="1">
    <citation type="submission" date="2017-09" db="EMBL/GenBank/DDBJ databases">
        <title>Mesorhizobum sanjuanii sp. nov. isolated from nodules of Lotus tenuis in saline-alkaline lowlands of Flooding Pampa.</title>
        <authorList>
            <person name="Sannazzaro A.I."/>
            <person name="Torres Tejerizo G.A."/>
            <person name="Fontana F."/>
            <person name="Cumpa Velazquez L.M."/>
            <person name="Hansen L."/>
            <person name="Pistorio M."/>
            <person name="Estrella M.J."/>
        </authorList>
    </citation>
    <scope>NUCLEOTIDE SEQUENCE [LARGE SCALE GENOMIC DNA]</scope>
    <source>
        <strain evidence="7 8">BSA136</strain>
    </source>
</reference>
<dbReference type="PANTHER" id="PTHR45694:SF18">
    <property type="entry name" value="GLUTAREDOXIN-1-RELATED"/>
    <property type="match status" value="1"/>
</dbReference>
<dbReference type="InterPro" id="IPR002109">
    <property type="entry name" value="Glutaredoxin"/>
</dbReference>
<evidence type="ECO:0000256" key="4">
    <source>
        <dbReference type="ARBA" id="ARBA00022982"/>
    </source>
</evidence>
<dbReference type="EMBL" id="NWQG01000166">
    <property type="protein sequence ID" value="PDQ18807.1"/>
    <property type="molecule type" value="Genomic_DNA"/>
</dbReference>
<keyword evidence="8" id="KW-1185">Reference proteome</keyword>
<evidence type="ECO:0000256" key="2">
    <source>
        <dbReference type="ARBA" id="ARBA00007787"/>
    </source>
</evidence>
<dbReference type="InterPro" id="IPR014025">
    <property type="entry name" value="Glutaredoxin_subgr"/>
</dbReference>
<dbReference type="Proteomes" id="UP000219182">
    <property type="component" value="Unassembled WGS sequence"/>
</dbReference>
<dbReference type="GO" id="GO:0034599">
    <property type="term" value="P:cellular response to oxidative stress"/>
    <property type="evidence" value="ECO:0007669"/>
    <property type="project" value="TreeGrafter"/>
</dbReference>
<dbReference type="PRINTS" id="PR00160">
    <property type="entry name" value="GLUTAREDOXIN"/>
</dbReference>
<dbReference type="Pfam" id="PF00462">
    <property type="entry name" value="Glutaredoxin"/>
    <property type="match status" value="1"/>
</dbReference>
<dbReference type="PANTHER" id="PTHR45694">
    <property type="entry name" value="GLUTAREDOXIN 2"/>
    <property type="match status" value="1"/>
</dbReference>
<dbReference type="AlphaFoldDB" id="A0A2A6FA32"/>
<proteinExistence type="inferred from homology"/>
<feature type="domain" description="Glutaredoxin" evidence="6">
    <location>
        <begin position="4"/>
        <end position="64"/>
    </location>
</feature>
<comment type="similarity">
    <text evidence="2 5">Belongs to the glutaredoxin family.</text>
</comment>
<dbReference type="PROSITE" id="PS51354">
    <property type="entry name" value="GLUTAREDOXIN_2"/>
    <property type="match status" value="1"/>
</dbReference>
<dbReference type="RefSeq" id="WP_097575937.1">
    <property type="nucleotide sequence ID" value="NZ_NWQG01000166.1"/>
</dbReference>
<dbReference type="GO" id="GO:0045454">
    <property type="term" value="P:cell redox homeostasis"/>
    <property type="evidence" value="ECO:0007669"/>
    <property type="project" value="InterPro"/>
</dbReference>
<evidence type="ECO:0000256" key="3">
    <source>
        <dbReference type="ARBA" id="ARBA00022448"/>
    </source>
</evidence>
<dbReference type="NCBIfam" id="TIGR02181">
    <property type="entry name" value="GRX_bact"/>
    <property type="match status" value="1"/>
</dbReference>
<dbReference type="InterPro" id="IPR036249">
    <property type="entry name" value="Thioredoxin-like_sf"/>
</dbReference>
<dbReference type="CDD" id="cd03418">
    <property type="entry name" value="GRX_GRXb_1_3_like"/>
    <property type="match status" value="1"/>
</dbReference>
<keyword evidence="3 5" id="KW-0813">Transport</keyword>
<dbReference type="Gene3D" id="3.40.30.10">
    <property type="entry name" value="Glutaredoxin"/>
    <property type="match status" value="1"/>
</dbReference>
<sequence length="92" mass="10253">MVDVTIYTRMMCGYCSAAKRLLERKGVAYTEHDASFSPELRQEMISRARGRSTFPQIFIGDTHVGGCDDLHELEAQGRLDKLLANGSANSRT</sequence>
<keyword evidence="4 5" id="KW-0249">Electron transport</keyword>
<keyword evidence="5" id="KW-0676">Redox-active center</keyword>
<comment type="function">
    <text evidence="1 5">Has a glutathione-disulfide oxidoreductase activity in the presence of NADPH and glutathione reductase. Reduces low molecular weight disulfides and proteins.</text>
</comment>
<protein>
    <recommendedName>
        <fullName evidence="5">Glutaredoxin</fullName>
    </recommendedName>
</protein>
<organism evidence="7 8">
    <name type="scientific">Mesorhizobium sanjuanii</name>
    <dbReference type="NCBI Taxonomy" id="2037900"/>
    <lineage>
        <taxon>Bacteria</taxon>
        <taxon>Pseudomonadati</taxon>
        <taxon>Pseudomonadota</taxon>
        <taxon>Alphaproteobacteria</taxon>
        <taxon>Hyphomicrobiales</taxon>
        <taxon>Phyllobacteriaceae</taxon>
        <taxon>Mesorhizobium</taxon>
    </lineage>
</organism>
<evidence type="ECO:0000259" key="6">
    <source>
        <dbReference type="Pfam" id="PF00462"/>
    </source>
</evidence>
<evidence type="ECO:0000313" key="7">
    <source>
        <dbReference type="EMBL" id="PDQ18807.1"/>
    </source>
</evidence>
<evidence type="ECO:0000313" key="8">
    <source>
        <dbReference type="Proteomes" id="UP000219182"/>
    </source>
</evidence>
<keyword evidence="5" id="KW-0963">Cytoplasm</keyword>
<accession>A0A2A6FA32</accession>
<dbReference type="InterPro" id="IPR011900">
    <property type="entry name" value="GRX_bact"/>
</dbReference>
<dbReference type="SUPFAM" id="SSF52833">
    <property type="entry name" value="Thioredoxin-like"/>
    <property type="match status" value="1"/>
</dbReference>
<dbReference type="GO" id="GO:0005737">
    <property type="term" value="C:cytoplasm"/>
    <property type="evidence" value="ECO:0007669"/>
    <property type="project" value="TreeGrafter"/>
</dbReference>